<dbReference type="InterPro" id="IPR010723">
    <property type="entry name" value="HemN_C"/>
</dbReference>
<feature type="domain" description="Radical SAM core" evidence="10">
    <location>
        <begin position="25"/>
        <end position="267"/>
    </location>
</feature>
<dbReference type="SMART" id="SM00729">
    <property type="entry name" value="Elp3"/>
    <property type="match status" value="1"/>
</dbReference>
<dbReference type="GO" id="GO:0051539">
    <property type="term" value="F:4 iron, 4 sulfur cluster binding"/>
    <property type="evidence" value="ECO:0007669"/>
    <property type="project" value="UniProtKB-UniRule"/>
</dbReference>
<dbReference type="PANTHER" id="PTHR13932">
    <property type="entry name" value="COPROPORPHYRINIGEN III OXIDASE"/>
    <property type="match status" value="1"/>
</dbReference>
<comment type="subcellular location">
    <subcellularLocation>
        <location evidence="9">Cytoplasm</location>
    </subcellularLocation>
</comment>
<dbReference type="RefSeq" id="WP_055223922.1">
    <property type="nucleotide sequence ID" value="NZ_BLYL01000005.1"/>
</dbReference>
<evidence type="ECO:0000256" key="2">
    <source>
        <dbReference type="ARBA" id="ARBA00017228"/>
    </source>
</evidence>
<evidence type="ECO:0000256" key="6">
    <source>
        <dbReference type="ARBA" id="ARBA00023004"/>
    </source>
</evidence>
<evidence type="ECO:0000256" key="1">
    <source>
        <dbReference type="ARBA" id="ARBA00006100"/>
    </source>
</evidence>
<gene>
    <name evidence="11" type="primary">hemN</name>
    <name evidence="11" type="ORF">COEU31_11920</name>
</gene>
<dbReference type="InterPro" id="IPR007197">
    <property type="entry name" value="rSAM"/>
</dbReference>
<dbReference type="CDD" id="cd01335">
    <property type="entry name" value="Radical_SAM"/>
    <property type="match status" value="1"/>
</dbReference>
<comment type="caution">
    <text evidence="11">The sequence shown here is derived from an EMBL/GenBank/DDBJ whole genome shotgun (WGS) entry which is preliminary data.</text>
</comment>
<comment type="similarity">
    <text evidence="1">Belongs to the anaerobic coproporphyrinogen-III oxidase family. HemW subfamily.</text>
</comment>
<dbReference type="GO" id="GO:0005737">
    <property type="term" value="C:cytoplasm"/>
    <property type="evidence" value="ECO:0007669"/>
    <property type="project" value="UniProtKB-SubCell"/>
</dbReference>
<dbReference type="SUPFAM" id="SSF102114">
    <property type="entry name" value="Radical SAM enzymes"/>
    <property type="match status" value="1"/>
</dbReference>
<keyword evidence="4 9" id="KW-0949">S-adenosyl-L-methionine</keyword>
<dbReference type="GO" id="GO:0004109">
    <property type="term" value="F:coproporphyrinogen oxidase activity"/>
    <property type="evidence" value="ECO:0007669"/>
    <property type="project" value="InterPro"/>
</dbReference>
<dbReference type="Gene3D" id="3.20.20.70">
    <property type="entry name" value="Aldolase class I"/>
    <property type="match status" value="1"/>
</dbReference>
<dbReference type="Pfam" id="PF04055">
    <property type="entry name" value="Radical_SAM"/>
    <property type="match status" value="1"/>
</dbReference>
<keyword evidence="7 9" id="KW-0411">Iron-sulfur</keyword>
<name>A0AAI9K4T3_9FIRM</name>
<evidence type="ECO:0000256" key="3">
    <source>
        <dbReference type="ARBA" id="ARBA00022617"/>
    </source>
</evidence>
<accession>A0AAI9K4T3</accession>
<dbReference type="SFLD" id="SFLDF00288">
    <property type="entry name" value="HemN-like__clustered_with_nucl"/>
    <property type="match status" value="1"/>
</dbReference>
<dbReference type="InterPro" id="IPR006638">
    <property type="entry name" value="Elp3/MiaA/NifB-like_rSAM"/>
</dbReference>
<evidence type="ECO:0000259" key="10">
    <source>
        <dbReference type="PROSITE" id="PS51918"/>
    </source>
</evidence>
<keyword evidence="9" id="KW-0004">4Fe-4S</keyword>
<evidence type="ECO:0000313" key="12">
    <source>
        <dbReference type="Proteomes" id="UP000660047"/>
    </source>
</evidence>
<evidence type="ECO:0000256" key="9">
    <source>
        <dbReference type="RuleBase" id="RU364116"/>
    </source>
</evidence>
<evidence type="ECO:0000313" key="11">
    <source>
        <dbReference type="EMBL" id="GFO94146.1"/>
    </source>
</evidence>
<dbReference type="SFLD" id="SFLDG01065">
    <property type="entry name" value="anaerobic_coproporphyrinogen-I"/>
    <property type="match status" value="1"/>
</dbReference>
<reference evidence="11" key="1">
    <citation type="submission" date="2020-06" db="EMBL/GenBank/DDBJ databases">
        <title>Characterization of fructooligosaccharide metabolism and fructooligosaccharide-degrading enzymes in human commensal butyrate producers.</title>
        <authorList>
            <person name="Tanno H."/>
            <person name="Fujii T."/>
            <person name="Hirano K."/>
            <person name="Maeno S."/>
            <person name="Tonozuka T."/>
            <person name="Sakamoto M."/>
            <person name="Ohkuma M."/>
            <person name="Tochio T."/>
            <person name="Endo A."/>
        </authorList>
    </citation>
    <scope>NUCLEOTIDE SEQUENCE</scope>
    <source>
        <strain evidence="11">JCM 31265</strain>
    </source>
</reference>
<evidence type="ECO:0000256" key="7">
    <source>
        <dbReference type="ARBA" id="ARBA00023014"/>
    </source>
</evidence>
<protein>
    <recommendedName>
        <fullName evidence="2 9">Heme chaperone HemW</fullName>
    </recommendedName>
</protein>
<dbReference type="InterPro" id="IPR013785">
    <property type="entry name" value="Aldolase_TIM"/>
</dbReference>
<dbReference type="GO" id="GO:0046872">
    <property type="term" value="F:metal ion binding"/>
    <property type="evidence" value="ECO:0007669"/>
    <property type="project" value="UniProtKB-UniRule"/>
</dbReference>
<comment type="function">
    <text evidence="9">Probably acts as a heme chaperone, transferring heme to an unknown acceptor. Binds one molecule of heme per monomer, possibly covalently. Binds 1 [4Fe-4S] cluster. The cluster is coordinated with 3 cysteines and an exchangeable S-adenosyl-L-methionine.</text>
</comment>
<keyword evidence="3 9" id="KW-0349">Heme</keyword>
<proteinExistence type="inferred from homology"/>
<dbReference type="SFLD" id="SFLDS00029">
    <property type="entry name" value="Radical_SAM"/>
    <property type="match status" value="1"/>
</dbReference>
<keyword evidence="8 9" id="KW-0143">Chaperone</keyword>
<keyword evidence="9" id="KW-0963">Cytoplasm</keyword>
<sequence>MIDIINTENSDRDFGDANNDEVLESYEKKPLSIYIHIPFCVKKCAYCDFLSFPVGAACMSGYGVYREKYVEALCEELKSYSYLAETHKVRTIYIGGGTPSILEPDEITLVMTTVRKLFDVAEDAEISIEVNPGTLTSRKAAEYIANGINRMSIGLQSAQKNELEALGRIHNYDQFLAAFDMAREAGFRNINIDLMSDIPGQTMRSYLDTLDKVLRCKPEHISSYSLIVEDETPLAADENLLSQIPDEDVDRQMYDITNKLLGTGGYHRYEISNYAKAGYECRHNIVYWTLGEYIGIGIGAASFLYGRRYTNTSSLEDYIDGMARHRELMTFGDPVANSGKARDIIEHMRNVEEELDADRLMEEYMFLGLRMISGVSAEKFNDYFGHSIYDIYGSVIDKYKSTGHLEDDHGLIRLTKKGIDVSNTILADFLIE</sequence>
<dbReference type="PANTHER" id="PTHR13932:SF5">
    <property type="entry name" value="RADICAL S-ADENOSYL METHIONINE DOMAIN-CONTAINING PROTEIN 1, MITOCHONDRIAL"/>
    <property type="match status" value="1"/>
</dbReference>
<evidence type="ECO:0000256" key="8">
    <source>
        <dbReference type="ARBA" id="ARBA00023186"/>
    </source>
</evidence>
<keyword evidence="6 9" id="KW-0408">Iron</keyword>
<keyword evidence="5 9" id="KW-0479">Metal-binding</keyword>
<dbReference type="SFLD" id="SFLDF00562">
    <property type="entry name" value="HemN-like__clustered_with_heat"/>
    <property type="match status" value="1"/>
</dbReference>
<dbReference type="Pfam" id="PF06969">
    <property type="entry name" value="HemN_C"/>
    <property type="match status" value="1"/>
</dbReference>
<dbReference type="InterPro" id="IPR058240">
    <property type="entry name" value="rSAM_sf"/>
</dbReference>
<dbReference type="Proteomes" id="UP000660047">
    <property type="component" value="Unassembled WGS sequence"/>
</dbReference>
<dbReference type="AlphaFoldDB" id="A0AAI9K4T3"/>
<dbReference type="GO" id="GO:0006779">
    <property type="term" value="P:porphyrin-containing compound biosynthetic process"/>
    <property type="evidence" value="ECO:0007669"/>
    <property type="project" value="InterPro"/>
</dbReference>
<dbReference type="PROSITE" id="PS51918">
    <property type="entry name" value="RADICAL_SAM"/>
    <property type="match status" value="1"/>
</dbReference>
<evidence type="ECO:0000256" key="4">
    <source>
        <dbReference type="ARBA" id="ARBA00022691"/>
    </source>
</evidence>
<dbReference type="InterPro" id="IPR034505">
    <property type="entry name" value="Coproporphyrinogen-III_oxidase"/>
</dbReference>
<dbReference type="InterPro" id="IPR004559">
    <property type="entry name" value="HemW-like"/>
</dbReference>
<evidence type="ECO:0000256" key="5">
    <source>
        <dbReference type="ARBA" id="ARBA00022723"/>
    </source>
</evidence>
<dbReference type="EMBL" id="BLYL01000005">
    <property type="protein sequence ID" value="GFO94146.1"/>
    <property type="molecule type" value="Genomic_DNA"/>
</dbReference>
<dbReference type="NCBIfam" id="TIGR00539">
    <property type="entry name" value="hemN_rel"/>
    <property type="match status" value="1"/>
</dbReference>
<organism evidence="11 12">
    <name type="scientific">Coprococcus eutactus</name>
    <dbReference type="NCBI Taxonomy" id="33043"/>
    <lineage>
        <taxon>Bacteria</taxon>
        <taxon>Bacillati</taxon>
        <taxon>Bacillota</taxon>
        <taxon>Clostridia</taxon>
        <taxon>Lachnospirales</taxon>
        <taxon>Lachnospiraceae</taxon>
        <taxon>Coprococcus</taxon>
    </lineage>
</organism>